<dbReference type="EMBL" id="QUMU01000014">
    <property type="protein sequence ID" value="REG24475.1"/>
    <property type="molecule type" value="Genomic_DNA"/>
</dbReference>
<dbReference type="RefSeq" id="WP_082175125.1">
    <property type="nucleotide sequence ID" value="NZ_CP011509.1"/>
</dbReference>
<dbReference type="InterPro" id="IPR011751">
    <property type="entry name" value="Mxa_paralog_2265"/>
</dbReference>
<evidence type="ECO:0000313" key="2">
    <source>
        <dbReference type="Proteomes" id="UP000256345"/>
    </source>
</evidence>
<organism evidence="1 2">
    <name type="scientific">Archangium gephyra</name>
    <dbReference type="NCBI Taxonomy" id="48"/>
    <lineage>
        <taxon>Bacteria</taxon>
        <taxon>Pseudomonadati</taxon>
        <taxon>Myxococcota</taxon>
        <taxon>Myxococcia</taxon>
        <taxon>Myxococcales</taxon>
        <taxon>Cystobacterineae</taxon>
        <taxon>Archangiaceae</taxon>
        <taxon>Archangium</taxon>
    </lineage>
</organism>
<dbReference type="Proteomes" id="UP000256345">
    <property type="component" value="Unassembled WGS sequence"/>
</dbReference>
<protein>
    <submittedName>
        <fullName evidence="1">Uncharacterized protein (TIGR02265 family)</fullName>
    </submittedName>
</protein>
<proteinExistence type="predicted"/>
<evidence type="ECO:0000313" key="1">
    <source>
        <dbReference type="EMBL" id="REG24475.1"/>
    </source>
</evidence>
<name>A0ABX9JQF9_9BACT</name>
<comment type="caution">
    <text evidence="1">The sequence shown here is derived from an EMBL/GenBank/DDBJ whole genome shotgun (WGS) entry which is preliminary data.</text>
</comment>
<keyword evidence="2" id="KW-1185">Reference proteome</keyword>
<dbReference type="Pfam" id="PF09536">
    <property type="entry name" value="DUF2378"/>
    <property type="match status" value="1"/>
</dbReference>
<dbReference type="NCBIfam" id="TIGR02265">
    <property type="entry name" value="Mxa_TIGR02265"/>
    <property type="match status" value="1"/>
</dbReference>
<reference evidence="1 2" key="1">
    <citation type="submission" date="2018-08" db="EMBL/GenBank/DDBJ databases">
        <title>Genomic Encyclopedia of Archaeal and Bacterial Type Strains, Phase II (KMG-II): from individual species to whole genera.</title>
        <authorList>
            <person name="Goeker M."/>
        </authorList>
    </citation>
    <scope>NUCLEOTIDE SEQUENCE [LARGE SCALE GENOMIC DNA]</scope>
    <source>
        <strain evidence="1 2">DSM 2261</strain>
    </source>
</reference>
<accession>A0ABX9JQF9</accession>
<sequence length="188" mass="20942">MPPAAAAASQSPAPRRMRYAPLEGLLRSLEIHERSAEMKEIIRLSGGTDYVPSEIAVENFAEVLHFLARTRFESLHPAEGLFRVGACLFEGYRKTLLGQIQLAALHLLGPDRLMRKAPEFVGRSSNFGTRTVEQLGPNNYRMKFRGVPLPGDYYSGILHAALRATGVASPQSTWEQTGPEDMTFEVRW</sequence>
<gene>
    <name evidence="1" type="ORF">ATI61_11483</name>
</gene>